<keyword evidence="4" id="KW-0067">ATP-binding</keyword>
<keyword evidence="2" id="KW-0479">Metal-binding</keyword>
<evidence type="ECO:0000256" key="5">
    <source>
        <dbReference type="ARBA" id="ARBA00022842"/>
    </source>
</evidence>
<dbReference type="RefSeq" id="WP_040498812.1">
    <property type="nucleotide sequence ID" value="NZ_CABKOI010000018.1"/>
</dbReference>
<dbReference type="Gene3D" id="3.30.1490.330">
    <property type="match status" value="1"/>
</dbReference>
<dbReference type="OrthoDB" id="9765517at2"/>
<proteinExistence type="predicted"/>
<gene>
    <name evidence="7" type="ORF">BCM31_04230</name>
</gene>
<sequence>MQILNAQPLSNTDLEELGLAWHTDSDETSYISNEIIEISEQEAQSFYDAANTLYDMYVEAGQYVIDKDLFFDLGIPFNLVDTIKQSWEEEVHWHLYGRFDFAGGLDGKPIKLLEFNADTPTMVYESSIIQWALLKKNGFNESLQFNNLYEALRDNFQRMITLGDDISQFQNIYEGWKILFSSIEGSIEEERTTKLLEVIAKEAGFNTGFCYAHEAHLDEQNGLSFNGETYEFWFKLIPWESIAIDEPELAQLINAMIANKNTIFLNPAYTLLFQSKRMLKILWDLFPNHPLLLETSYQPLGKRQVKKHAFGREGESVSILDAQGNPIHTQNGDYGNYPEIYQEFALQNSNNGVFYQPNVFYAYEACALGFRKGGEILDNLSKFVAHKIK</sequence>
<dbReference type="GO" id="GO:0016874">
    <property type="term" value="F:ligase activity"/>
    <property type="evidence" value="ECO:0007669"/>
    <property type="project" value="UniProtKB-KW"/>
</dbReference>
<dbReference type="STRING" id="556267.HWAG_01410"/>
<dbReference type="EMBL" id="MBPK01000004">
    <property type="protein sequence ID" value="PKT82422.1"/>
    <property type="molecule type" value="Genomic_DNA"/>
</dbReference>
<evidence type="ECO:0000256" key="2">
    <source>
        <dbReference type="ARBA" id="ARBA00022723"/>
    </source>
</evidence>
<protein>
    <submittedName>
        <fullName evidence="7">Glutathionylspermidine synthase</fullName>
    </submittedName>
</protein>
<dbReference type="SUPFAM" id="SSF52440">
    <property type="entry name" value="PreATP-grasp domain"/>
    <property type="match status" value="1"/>
</dbReference>
<evidence type="ECO:0000313" key="7">
    <source>
        <dbReference type="EMBL" id="PKT82422.1"/>
    </source>
</evidence>
<keyword evidence="1" id="KW-0436">Ligase</keyword>
<evidence type="ECO:0000313" key="8">
    <source>
        <dbReference type="Proteomes" id="UP000233350"/>
    </source>
</evidence>
<dbReference type="GO" id="GO:0046872">
    <property type="term" value="F:metal ion binding"/>
    <property type="evidence" value="ECO:0007669"/>
    <property type="project" value="UniProtKB-KW"/>
</dbReference>
<evidence type="ECO:0000256" key="4">
    <source>
        <dbReference type="ARBA" id="ARBA00022840"/>
    </source>
</evidence>
<feature type="domain" description="Glutathionylspermidine synthase pre-ATP-grasp-like" evidence="6">
    <location>
        <begin position="12"/>
        <end position="388"/>
    </location>
</feature>
<name>A0A2N3PL49_9HELI</name>
<reference evidence="7 8" key="1">
    <citation type="submission" date="2016-07" db="EMBL/GenBank/DDBJ databases">
        <title>Detection of Helicobacter winghamensis from caecal content of red fox (Vulpes vulpes).</title>
        <authorList>
            <person name="Zanoni R.G."/>
            <person name="Florio D."/>
            <person name="Caffara M."/>
            <person name="Renzi M."/>
            <person name="Parisi A."/>
            <person name="Pasquali F."/>
            <person name="Manfreda G."/>
        </authorList>
    </citation>
    <scope>NUCLEOTIDE SEQUENCE [LARGE SCALE GENOMIC DNA]</scope>
    <source>
        <strain evidence="7 8">295_13</strain>
    </source>
</reference>
<evidence type="ECO:0000256" key="1">
    <source>
        <dbReference type="ARBA" id="ARBA00022598"/>
    </source>
</evidence>
<dbReference type="GO" id="GO:0005524">
    <property type="term" value="F:ATP binding"/>
    <property type="evidence" value="ECO:0007669"/>
    <property type="project" value="UniProtKB-KW"/>
</dbReference>
<keyword evidence="5" id="KW-0460">Magnesium</keyword>
<dbReference type="InterPro" id="IPR016185">
    <property type="entry name" value="PreATP-grasp_dom_sf"/>
</dbReference>
<comment type="caution">
    <text evidence="7">The sequence shown here is derived from an EMBL/GenBank/DDBJ whole genome shotgun (WGS) entry which is preliminary data.</text>
</comment>
<organism evidence="7 8">
    <name type="scientific">Helicobacter winghamensis</name>
    <dbReference type="NCBI Taxonomy" id="157268"/>
    <lineage>
        <taxon>Bacteria</taxon>
        <taxon>Pseudomonadati</taxon>
        <taxon>Campylobacterota</taxon>
        <taxon>Epsilonproteobacteria</taxon>
        <taxon>Campylobacterales</taxon>
        <taxon>Helicobacteraceae</taxon>
        <taxon>Helicobacter</taxon>
    </lineage>
</organism>
<keyword evidence="8" id="KW-1185">Reference proteome</keyword>
<dbReference type="Proteomes" id="UP000233350">
    <property type="component" value="Unassembled WGS sequence"/>
</dbReference>
<dbReference type="GeneID" id="97289858"/>
<dbReference type="Pfam" id="PF03738">
    <property type="entry name" value="GSP_synth"/>
    <property type="match status" value="1"/>
</dbReference>
<dbReference type="InterPro" id="IPR005494">
    <property type="entry name" value="GSPS_pre-ATP-grasp-like_dom"/>
</dbReference>
<evidence type="ECO:0000256" key="3">
    <source>
        <dbReference type="ARBA" id="ARBA00022741"/>
    </source>
</evidence>
<evidence type="ECO:0000259" key="6">
    <source>
        <dbReference type="Pfam" id="PF03738"/>
    </source>
</evidence>
<dbReference type="AlphaFoldDB" id="A0A2N3PL49"/>
<keyword evidence="3" id="KW-0547">Nucleotide-binding</keyword>
<dbReference type="SUPFAM" id="SSF56059">
    <property type="entry name" value="Glutathione synthetase ATP-binding domain-like"/>
    <property type="match status" value="1"/>
</dbReference>
<accession>A0A2N3PL49</accession>